<dbReference type="InterPro" id="IPR052860">
    <property type="entry name" value="NRL-GPCR1"/>
</dbReference>
<proteinExistence type="predicted"/>
<feature type="transmembrane region" description="Helical" evidence="1">
    <location>
        <begin position="24"/>
        <end position="53"/>
    </location>
</feature>
<name>A0AAN5CME2_9BILA</name>
<evidence type="ECO:0000313" key="3">
    <source>
        <dbReference type="Proteomes" id="UP001328107"/>
    </source>
</evidence>
<keyword evidence="3" id="KW-1185">Reference proteome</keyword>
<dbReference type="EMBL" id="BTRK01000004">
    <property type="protein sequence ID" value="GMR47102.1"/>
    <property type="molecule type" value="Genomic_DNA"/>
</dbReference>
<organism evidence="2 3">
    <name type="scientific">Pristionchus mayeri</name>
    <dbReference type="NCBI Taxonomy" id="1317129"/>
    <lineage>
        <taxon>Eukaryota</taxon>
        <taxon>Metazoa</taxon>
        <taxon>Ecdysozoa</taxon>
        <taxon>Nematoda</taxon>
        <taxon>Chromadorea</taxon>
        <taxon>Rhabditida</taxon>
        <taxon>Rhabditina</taxon>
        <taxon>Diplogasteromorpha</taxon>
        <taxon>Diplogasteroidea</taxon>
        <taxon>Neodiplogasteridae</taxon>
        <taxon>Pristionchus</taxon>
    </lineage>
</organism>
<dbReference type="PANTHER" id="PTHR47521">
    <property type="entry name" value="SERPENTINE RECEPTOR, CLASS E (EPSILON)-RELATED"/>
    <property type="match status" value="1"/>
</dbReference>
<feature type="non-terminal residue" evidence="2">
    <location>
        <position position="1"/>
    </location>
</feature>
<evidence type="ECO:0000256" key="1">
    <source>
        <dbReference type="SAM" id="Phobius"/>
    </source>
</evidence>
<gene>
    <name evidence="2" type="ORF">PMAYCL1PPCAC_17297</name>
</gene>
<dbReference type="Proteomes" id="UP001328107">
    <property type="component" value="Unassembled WGS sequence"/>
</dbReference>
<protein>
    <recommendedName>
        <fullName evidence="4">G protein-coupled receptor</fullName>
    </recommendedName>
</protein>
<keyword evidence="1" id="KW-1133">Transmembrane helix</keyword>
<reference evidence="3" key="1">
    <citation type="submission" date="2022-10" db="EMBL/GenBank/DDBJ databases">
        <title>Genome assembly of Pristionchus species.</title>
        <authorList>
            <person name="Yoshida K."/>
            <person name="Sommer R.J."/>
        </authorList>
    </citation>
    <scope>NUCLEOTIDE SEQUENCE [LARGE SCALE GENOMIC DNA]</scope>
    <source>
        <strain evidence="3">RS5460</strain>
    </source>
</reference>
<dbReference type="AlphaFoldDB" id="A0AAN5CME2"/>
<comment type="caution">
    <text evidence="2">The sequence shown here is derived from an EMBL/GenBank/DDBJ whole genome shotgun (WGS) entry which is preliminary data.</text>
</comment>
<keyword evidence="1" id="KW-0812">Transmembrane</keyword>
<dbReference type="PANTHER" id="PTHR47521:SF7">
    <property type="entry name" value="SERPENTINE RECEPTOR CLASS EPSILON-6"/>
    <property type="match status" value="1"/>
</dbReference>
<accession>A0AAN5CME2</accession>
<sequence>DPLRIIRIDRSQQINSGDYARSPYLLLSVAAVEAMTINVCLLAFLPVFCAIVWKSGVVHRNFRLQLCTSATYYSLGTISRFYLFYAQYSGAPDEGYL</sequence>
<evidence type="ECO:0000313" key="2">
    <source>
        <dbReference type="EMBL" id="GMR47102.1"/>
    </source>
</evidence>
<evidence type="ECO:0008006" key="4">
    <source>
        <dbReference type="Google" id="ProtNLM"/>
    </source>
</evidence>
<keyword evidence="1" id="KW-0472">Membrane</keyword>